<dbReference type="InterPro" id="IPR008928">
    <property type="entry name" value="6-hairpin_glycosidase_sf"/>
</dbReference>
<dbReference type="SUPFAM" id="SSF48208">
    <property type="entry name" value="Six-hairpin glycosidases"/>
    <property type="match status" value="1"/>
</dbReference>
<accession>A0ABS7CNJ6</accession>
<proteinExistence type="predicted"/>
<organism evidence="1 2">
    <name type="scientific">Paenibacillus sepulcri</name>
    <dbReference type="NCBI Taxonomy" id="359917"/>
    <lineage>
        <taxon>Bacteria</taxon>
        <taxon>Bacillati</taxon>
        <taxon>Bacillota</taxon>
        <taxon>Bacilli</taxon>
        <taxon>Bacillales</taxon>
        <taxon>Paenibacillaceae</taxon>
        <taxon>Paenibacillus</taxon>
    </lineage>
</organism>
<reference evidence="1 2" key="1">
    <citation type="submission" date="2021-07" db="EMBL/GenBank/DDBJ databases">
        <title>Paenibacillus radiodurans sp. nov., isolated from the southeastern edge of Tengger Desert.</title>
        <authorList>
            <person name="Zhang G."/>
        </authorList>
    </citation>
    <scope>NUCLEOTIDE SEQUENCE [LARGE SCALE GENOMIC DNA]</scope>
    <source>
        <strain evidence="1 2">CCM 7311</strain>
    </source>
</reference>
<dbReference type="Proteomes" id="UP001519887">
    <property type="component" value="Unassembled WGS sequence"/>
</dbReference>
<evidence type="ECO:0000313" key="1">
    <source>
        <dbReference type="EMBL" id="MBW7462076.1"/>
    </source>
</evidence>
<dbReference type="InterPro" id="IPR012341">
    <property type="entry name" value="6hp_glycosidase-like_sf"/>
</dbReference>
<feature type="non-terminal residue" evidence="1">
    <location>
        <position position="1"/>
    </location>
</feature>
<dbReference type="EMBL" id="JAHZIK010003559">
    <property type="protein sequence ID" value="MBW7462076.1"/>
    <property type="molecule type" value="Genomic_DNA"/>
</dbReference>
<dbReference type="Gene3D" id="1.50.10.10">
    <property type="match status" value="1"/>
</dbReference>
<name>A0ABS7CNJ6_9BACL</name>
<evidence type="ECO:0000313" key="2">
    <source>
        <dbReference type="Proteomes" id="UP001519887"/>
    </source>
</evidence>
<feature type="non-terminal residue" evidence="1">
    <location>
        <position position="127"/>
    </location>
</feature>
<sequence length="127" mass="14370">YLTEVADWWASNLDAWTYTTNSLLDPELPAHYERLNTVVVGNPDHDSLHQGKIPIRNLAPDVQSEFPVDDVVDAGFLQLVDYGIRPPHDPHILKSVQVVDKVIKVELPAGPSWYRYNHDGYGEHENG</sequence>
<protein>
    <submittedName>
        <fullName evidence="1">Uncharacterized protein</fullName>
    </submittedName>
</protein>
<comment type="caution">
    <text evidence="1">The sequence shown here is derived from an EMBL/GenBank/DDBJ whole genome shotgun (WGS) entry which is preliminary data.</text>
</comment>
<keyword evidence="2" id="KW-1185">Reference proteome</keyword>
<gene>
    <name evidence="1" type="ORF">K0U00_49315</name>
</gene>